<dbReference type="FunFam" id="1.10.238.10:FF:000009">
    <property type="entry name" value="Visinin-like protein 1"/>
    <property type="match status" value="1"/>
</dbReference>
<dbReference type="InterPro" id="IPR002048">
    <property type="entry name" value="EF_hand_dom"/>
</dbReference>
<keyword evidence="6" id="KW-0449">Lipoprotein</keyword>
<dbReference type="SUPFAM" id="SSF47473">
    <property type="entry name" value="EF-hand"/>
    <property type="match status" value="1"/>
</dbReference>
<dbReference type="Pfam" id="PF13499">
    <property type="entry name" value="EF-hand_7"/>
    <property type="match status" value="1"/>
</dbReference>
<keyword evidence="8" id="KW-0040">ANK repeat</keyword>
<feature type="compositionally biased region" description="Polar residues" evidence="9">
    <location>
        <begin position="1381"/>
        <end position="1395"/>
    </location>
</feature>
<feature type="domain" description="Tudor" evidence="11">
    <location>
        <begin position="1465"/>
        <end position="1524"/>
    </location>
</feature>
<proteinExistence type="inferred from homology"/>
<dbReference type="InterPro" id="IPR036770">
    <property type="entry name" value="Ankyrin_rpt-contain_sf"/>
</dbReference>
<feature type="domain" description="Tudor" evidence="11">
    <location>
        <begin position="977"/>
        <end position="1033"/>
    </location>
</feature>
<feature type="domain" description="EF-hand" evidence="10">
    <location>
        <begin position="60"/>
        <end position="95"/>
    </location>
</feature>
<evidence type="ECO:0000256" key="7">
    <source>
        <dbReference type="ARBA" id="ARBA00037437"/>
    </source>
</evidence>
<dbReference type="PROSITE" id="PS50304">
    <property type="entry name" value="TUDOR"/>
    <property type="match status" value="5"/>
</dbReference>
<dbReference type="PANTHER" id="PTHR22948">
    <property type="entry name" value="TUDOR DOMAIN CONTAINING PROTEIN"/>
    <property type="match status" value="1"/>
</dbReference>
<evidence type="ECO:0000313" key="13">
    <source>
        <dbReference type="Proteomes" id="UP000246464"/>
    </source>
</evidence>
<evidence type="ECO:0000313" key="12">
    <source>
        <dbReference type="EMBL" id="AWP16209.1"/>
    </source>
</evidence>
<comment type="similarity">
    <text evidence="1">Belongs to the recoverin family.</text>
</comment>
<dbReference type="Gene3D" id="1.25.40.20">
    <property type="entry name" value="Ankyrin repeat-containing domain"/>
    <property type="match status" value="1"/>
</dbReference>
<feature type="domain" description="Tudor" evidence="11">
    <location>
        <begin position="487"/>
        <end position="547"/>
    </location>
</feature>
<reference evidence="12 13" key="1">
    <citation type="submission" date="2017-12" db="EMBL/GenBank/DDBJ databases">
        <title>Integrating genomic resources of turbot (Scophthalmus maximus) in depth evaluation of genetic and physical mapping variation across individuals.</title>
        <authorList>
            <person name="Martinez P."/>
        </authorList>
    </citation>
    <scope>NUCLEOTIDE SEQUENCE [LARGE SCALE GENOMIC DNA]</scope>
</reference>
<keyword evidence="3" id="KW-0479">Metal-binding</keyword>
<keyword evidence="5" id="KW-0106">Calcium</keyword>
<evidence type="ECO:0000259" key="10">
    <source>
        <dbReference type="PROSITE" id="PS50222"/>
    </source>
</evidence>
<dbReference type="PROSITE" id="PS50088">
    <property type="entry name" value="ANK_REPEAT"/>
    <property type="match status" value="2"/>
</dbReference>
<feature type="region of interest" description="Disordered" evidence="9">
    <location>
        <begin position="1375"/>
        <end position="1395"/>
    </location>
</feature>
<feature type="domain" description="EF-hand" evidence="10">
    <location>
        <begin position="96"/>
        <end position="131"/>
    </location>
</feature>
<dbReference type="InterPro" id="IPR011992">
    <property type="entry name" value="EF-hand-dom_pair"/>
</dbReference>
<dbReference type="InterPro" id="IPR035437">
    <property type="entry name" value="SNase_OB-fold_sf"/>
</dbReference>
<dbReference type="SMART" id="SM00333">
    <property type="entry name" value="TUDOR"/>
    <property type="match status" value="5"/>
</dbReference>
<evidence type="ECO:0000256" key="4">
    <source>
        <dbReference type="ARBA" id="ARBA00022737"/>
    </source>
</evidence>
<protein>
    <submittedName>
        <fullName evidence="12">Putative tudor domain-containing protein 6-like</fullName>
    </submittedName>
</protein>
<dbReference type="Proteomes" id="UP000246464">
    <property type="component" value="Chromosome 17"/>
</dbReference>
<dbReference type="SUPFAM" id="SSF48403">
    <property type="entry name" value="Ankyrin repeat"/>
    <property type="match status" value="1"/>
</dbReference>
<evidence type="ECO:0000256" key="8">
    <source>
        <dbReference type="PROSITE-ProRule" id="PRU00023"/>
    </source>
</evidence>
<evidence type="ECO:0000259" key="11">
    <source>
        <dbReference type="PROSITE" id="PS50304"/>
    </source>
</evidence>
<dbReference type="PRINTS" id="PR00450">
    <property type="entry name" value="RECOVERIN"/>
</dbReference>
<keyword evidence="4" id="KW-0677">Repeat</keyword>
<evidence type="ECO:0000256" key="6">
    <source>
        <dbReference type="ARBA" id="ARBA00023288"/>
    </source>
</evidence>
<dbReference type="PANTHER" id="PTHR22948:SF15">
    <property type="entry name" value="TUDOR DOMAIN-CONTAINING PROTEIN 6"/>
    <property type="match status" value="1"/>
</dbReference>
<evidence type="ECO:0000256" key="1">
    <source>
        <dbReference type="ARBA" id="ARBA00006049"/>
    </source>
</evidence>
<dbReference type="Gene3D" id="1.10.238.10">
    <property type="entry name" value="EF-hand"/>
    <property type="match status" value="1"/>
</dbReference>
<dbReference type="PROSITE" id="PS00018">
    <property type="entry name" value="EF_HAND_1"/>
    <property type="match status" value="3"/>
</dbReference>
<dbReference type="SMART" id="SM00248">
    <property type="entry name" value="ANK"/>
    <property type="match status" value="4"/>
</dbReference>
<dbReference type="GO" id="GO:0005509">
    <property type="term" value="F:calcium ion binding"/>
    <property type="evidence" value="ECO:0007669"/>
    <property type="project" value="InterPro"/>
</dbReference>
<evidence type="ECO:0000256" key="3">
    <source>
        <dbReference type="ARBA" id="ARBA00022723"/>
    </source>
</evidence>
<dbReference type="Pfam" id="PF00567">
    <property type="entry name" value="TUDOR"/>
    <property type="match status" value="6"/>
</dbReference>
<dbReference type="InterPro" id="IPR002110">
    <property type="entry name" value="Ankyrin_rpt"/>
</dbReference>
<dbReference type="PROSITE" id="PS50222">
    <property type="entry name" value="EF_HAND_2"/>
    <property type="match status" value="3"/>
</dbReference>
<keyword evidence="2" id="KW-0519">Myristate</keyword>
<dbReference type="Gene3D" id="2.40.50.90">
    <property type="match status" value="4"/>
</dbReference>
<keyword evidence="13" id="KW-1185">Reference proteome</keyword>
<dbReference type="Gene3D" id="2.30.30.140">
    <property type="match status" value="6"/>
</dbReference>
<feature type="domain" description="Tudor" evidence="11">
    <location>
        <begin position="762"/>
        <end position="821"/>
    </location>
</feature>
<gene>
    <name evidence="12" type="ORF">SMAX5B_008990</name>
</gene>
<organism evidence="12 13">
    <name type="scientific">Scophthalmus maximus</name>
    <name type="common">Turbot</name>
    <name type="synonym">Psetta maxima</name>
    <dbReference type="NCBI Taxonomy" id="52904"/>
    <lineage>
        <taxon>Eukaryota</taxon>
        <taxon>Metazoa</taxon>
        <taxon>Chordata</taxon>
        <taxon>Craniata</taxon>
        <taxon>Vertebrata</taxon>
        <taxon>Euteleostomi</taxon>
        <taxon>Actinopterygii</taxon>
        <taxon>Neopterygii</taxon>
        <taxon>Teleostei</taxon>
        <taxon>Neoteleostei</taxon>
        <taxon>Acanthomorphata</taxon>
        <taxon>Carangaria</taxon>
        <taxon>Pleuronectiformes</taxon>
        <taxon>Pleuronectoidei</taxon>
        <taxon>Scophthalmidae</taxon>
        <taxon>Scophthalmus</taxon>
    </lineage>
</organism>
<feature type="repeat" description="ANK" evidence="8">
    <location>
        <begin position="1843"/>
        <end position="1875"/>
    </location>
</feature>
<feature type="domain" description="Tudor" evidence="11">
    <location>
        <begin position="1234"/>
        <end position="1292"/>
    </location>
</feature>
<comment type="function">
    <text evidence="7">May be involved in the calcium-dependent regulation of rhodopsin phosphorylation. Binds three calcium ions.</text>
</comment>
<feature type="repeat" description="ANK" evidence="8">
    <location>
        <begin position="1876"/>
        <end position="1908"/>
    </location>
</feature>
<dbReference type="SUPFAM" id="SSF63748">
    <property type="entry name" value="Tudor/PWWP/MBT"/>
    <property type="match status" value="6"/>
</dbReference>
<evidence type="ECO:0000256" key="5">
    <source>
        <dbReference type="ARBA" id="ARBA00022837"/>
    </source>
</evidence>
<accession>A0A2U9CKA9</accession>
<dbReference type="Pfam" id="PF12796">
    <property type="entry name" value="Ank_2"/>
    <property type="match status" value="1"/>
</dbReference>
<dbReference type="STRING" id="52904.ENSSMAP00000023682"/>
<dbReference type="EMBL" id="CP026259">
    <property type="protein sequence ID" value="AWP16209.1"/>
    <property type="molecule type" value="Genomic_DNA"/>
</dbReference>
<dbReference type="Pfam" id="PF00036">
    <property type="entry name" value="EF-hand_1"/>
    <property type="match status" value="1"/>
</dbReference>
<evidence type="ECO:0000256" key="9">
    <source>
        <dbReference type="SAM" id="MobiDB-lite"/>
    </source>
</evidence>
<dbReference type="InterPro" id="IPR050621">
    <property type="entry name" value="Tudor_domain_containing"/>
</dbReference>
<dbReference type="CDD" id="cd00051">
    <property type="entry name" value="EFh"/>
    <property type="match status" value="2"/>
</dbReference>
<evidence type="ECO:0000256" key="2">
    <source>
        <dbReference type="ARBA" id="ARBA00022707"/>
    </source>
</evidence>
<dbReference type="FunFam" id="2.30.30.140:FF:000018">
    <property type="entry name" value="Serine/threonine-protein kinase 31"/>
    <property type="match status" value="1"/>
</dbReference>
<dbReference type="InterPro" id="IPR002999">
    <property type="entry name" value="Tudor"/>
</dbReference>
<dbReference type="InterPro" id="IPR018247">
    <property type="entry name" value="EF_Hand_1_Ca_BS"/>
</dbReference>
<dbReference type="SMART" id="SM00054">
    <property type="entry name" value="EFh"/>
    <property type="match status" value="3"/>
</dbReference>
<name>A0A2U9CKA9_SCOMX</name>
<sequence>MGKQNSKLTPEVMEDLVKNTEFNEHELKQWYKGFLKDCPTGRLNLEEFQQLYVKFFPYGDASKFAEHAFRTFDKNGDGTIDFREFICALSITSRGSFEQKLNWAFNMYDLDGDGKITRVEMLEIIEAIYKMVGTVIMMKMNEDGLTPQQRVDKIFSKMDKNNDDQISLDEFKEAAKSDPSIVLLLQCDMQKQLDSLSFTMCSIPGLPTPGSEILVLITRVNLNPSCGLVELWVNMDDGMKHIYEQMRDQIQSPNKRFNGSEGKPGDLCLVCISDNWHRARIVSIQGETQNVFLIDQGKPHIATSEALAWAHSDSFLLPPEIESCILANVISLEHDWPEGATKFLKSLPGKKFKGLVLDVLMPDRKILLSIPIVSKFMCKFGVPKNIQEGEFKSLVLKYLHLSKGEASEDNRITQEHNLKVSCQLEKHDQYFFPELLTDTFETVTVTEVTDPQNIFCQLLIFSKAVKTLSEQIQQHYQEGSEFGEVKSQTRGDPCATKDVKGTWHRSLLKQGIMTDDAAVKVLHVDEGKTEFIPVRNIRPLHGKFLRMPVVTYRCSLDGLKGNGKGWTTDQTDYLKSLLLNQTLMARFDNHNILQDFYYVTLHTSNAVCINKCFLEKAGHFPLSETEHESNVQKEPIPSSFLSSPGDRQCMDLQNGVHVNVDDLQYQSFPVTKDLEVNSRLADVSMSGTDDIQHLGLPDPLIHKFGHLSTGDDAVFTVGSSVNVNISCIESLQKFWCQSTENGNSLRLLMQDLQNYYASAHPQPLVESICVARNPDNDMWYRARMITSRNSPVVDVKFIDYGQTRKVPLQDVRPIDPVFLRLNAQAFQCCLFNLKNPANPTAATWTDAELAEFQKIVESGANSNIELKCVVKALTSDDEGLHLNMVDIETPTDSASKFLAQKCVQNEAPSQIPPQVPLDTYNYSTHNIEVGGEEKVCVTYSESVSHFYCQLVRNSPFLDKVMENVKQISGQPQSTDDTLGLNSICIARHTDNQWYRGQIVEMSPKLKVHFVDNGDTLDVNESDICPFPSEGSFARSLPVQAVPLGLFDVPAEVPREVDQWFADCAIDHSWTISVVSEGENGKVLVELFNGPLNVNVKVRERILELAREKMTGFIQQSDQQFSNGSEQAIVPYEDCLTQDLTNESMLDKGRQPTLDVILEDQETILAQTFIEGIPNTSMYNKPEISINQTESGYASCIVGPHFFWCQYANTEDLSKLSMLAQEAGEAQQDMTLPETFAPGSPCLALFSSDNQWYRAQAMHSTDSSLHVMFIDYGNECDVDIKNIKSLPQNLLEMAPLAFLCSLNGFDESKGTWDDQVYEDFYNLLVGKPLTVTVFNMEDHSEIDVPQYSVQIECENMVVNNTMQKYWKPVATEEHVLTESPEPKNSLQGGQTESNITHLRVAKGETKTSMYKKPKLSKSQTESGYASCIVGPHFFWCQYANTEDLSKLSILAQEAGEAQQDMTLPETFAPGSPCLALFSSDNRWYRAQAMHSTDSSLHVMFIDYGNECDVDIKKNVRSLPQNLLEMTPQAFLCSLNGFDESKGTWDDQVYDDFYNLLVGKPLTVTVFNMDDHSEIGVPQFAVEVECEGLVVNTLMEKYWEGLDTDPALAERFEPESLKGSSHHFSPLNVNCETVDYLNSTCFMYSQQTPAGGSIAVLQVHRLGPDPVALLFRCTVARQPLRYAENAIRIRSFTARACVLSRLLEFPKDGRQRRNVSHIILFDFTPLKHLNAAFDFNRAVVMVGVRIRVSNNHYTHLLISFAFFGHIFEYICRGRRKRRTPQHKVPRMRLLRCSRTAIEKDDALPGNRRDAMTELHQAAAAGDVERVEDILRQKKCSPNQRDIDWCYKTPLHWAAAKGFTETVRILIEHGARPCLRTDYGWTPAHFAAESGRLAVLRLLHSSHAPIDKEDCYGDKPARIAEIYGHQDCVRFLKTAEVECQSYRMMAAQKGIIMDDTDEKWSEHGKENEENLISKRTIQT</sequence>
<feature type="domain" description="EF-hand" evidence="10">
    <location>
        <begin position="146"/>
        <end position="181"/>
    </location>
</feature>
<dbReference type="PROSITE" id="PS50297">
    <property type="entry name" value="ANK_REP_REGION"/>
    <property type="match status" value="2"/>
</dbReference>